<dbReference type="InterPro" id="IPR032675">
    <property type="entry name" value="LRR_dom_sf"/>
</dbReference>
<reference evidence="9" key="1">
    <citation type="submission" date="2025-08" db="UniProtKB">
        <authorList>
            <consortium name="RefSeq"/>
        </authorList>
    </citation>
    <scope>IDENTIFICATION</scope>
</reference>
<dbReference type="InterPro" id="IPR000719">
    <property type="entry name" value="Prot_kinase_dom"/>
</dbReference>
<dbReference type="InterPro" id="IPR001245">
    <property type="entry name" value="Ser-Thr/Tyr_kinase_cat_dom"/>
</dbReference>
<dbReference type="OrthoDB" id="676979at2759"/>
<protein>
    <submittedName>
        <fullName evidence="9">Receptor kinase-like protein Xa21</fullName>
    </submittedName>
</protein>
<gene>
    <name evidence="9" type="primary">LOC105162160</name>
</gene>
<dbReference type="InterPro" id="IPR051809">
    <property type="entry name" value="Plant_receptor-like_S/T_kinase"/>
</dbReference>
<dbReference type="GO" id="GO:0016020">
    <property type="term" value="C:membrane"/>
    <property type="evidence" value="ECO:0007669"/>
    <property type="project" value="UniProtKB-SubCell"/>
</dbReference>
<keyword evidence="4" id="KW-0677">Repeat</keyword>
<evidence type="ECO:0000313" key="8">
    <source>
        <dbReference type="Proteomes" id="UP000504604"/>
    </source>
</evidence>
<evidence type="ECO:0000256" key="1">
    <source>
        <dbReference type="ARBA" id="ARBA00004370"/>
    </source>
</evidence>
<dbReference type="GeneID" id="105162160"/>
<feature type="domain" description="Protein kinase" evidence="7">
    <location>
        <begin position="95"/>
        <end position="177"/>
    </location>
</feature>
<evidence type="ECO:0000256" key="6">
    <source>
        <dbReference type="ARBA" id="ARBA00023136"/>
    </source>
</evidence>
<keyword evidence="6" id="KW-0472">Membrane</keyword>
<dbReference type="AlphaFoldDB" id="A0A6I9T3X8"/>
<keyword evidence="5" id="KW-1133">Transmembrane helix</keyword>
<dbReference type="GO" id="GO:0005524">
    <property type="term" value="F:ATP binding"/>
    <property type="evidence" value="ECO:0007669"/>
    <property type="project" value="InterPro"/>
</dbReference>
<evidence type="ECO:0000313" key="9">
    <source>
        <dbReference type="RefSeq" id="XP_011078430.1"/>
    </source>
</evidence>
<dbReference type="PANTHER" id="PTHR27008:SF585">
    <property type="entry name" value="PROTEIN KINASE DOMAIN-CONTAINING PROTEIN"/>
    <property type="match status" value="1"/>
</dbReference>
<dbReference type="SUPFAM" id="SSF56112">
    <property type="entry name" value="Protein kinase-like (PK-like)"/>
    <property type="match status" value="1"/>
</dbReference>
<evidence type="ECO:0000259" key="7">
    <source>
        <dbReference type="PROSITE" id="PS50011"/>
    </source>
</evidence>
<dbReference type="Gene3D" id="3.30.200.20">
    <property type="entry name" value="Phosphorylase Kinase, domain 1"/>
    <property type="match status" value="1"/>
</dbReference>
<keyword evidence="8" id="KW-1185">Reference proteome</keyword>
<dbReference type="RefSeq" id="XP_011078430.1">
    <property type="nucleotide sequence ID" value="XM_011080128.1"/>
</dbReference>
<dbReference type="InterPro" id="IPR011009">
    <property type="entry name" value="Kinase-like_dom_sf"/>
</dbReference>
<comment type="subcellular location">
    <subcellularLocation>
        <location evidence="1">Membrane</location>
    </subcellularLocation>
</comment>
<evidence type="ECO:0000256" key="2">
    <source>
        <dbReference type="ARBA" id="ARBA00022614"/>
    </source>
</evidence>
<keyword evidence="2" id="KW-0433">Leucine-rich repeat</keyword>
<sequence>MLNLETLDFSRSMLSGPIPISLENQHFREFNVSFEIPPGGPFKNFTAESFMSNKGLCGDGRYGRKEKAPSSSDLGPNVAPLRVSYQELHEATDGYSNTRLLGSGSFRSVYKGTLRNGNVVAVKVLHPQYTEGAFKSFEVEWVVLRNIRRTSLFKVIGSYSNEDFKALILEYMPNGSL</sequence>
<dbReference type="Pfam" id="PF07714">
    <property type="entry name" value="PK_Tyr_Ser-Thr"/>
    <property type="match status" value="1"/>
</dbReference>
<evidence type="ECO:0000256" key="3">
    <source>
        <dbReference type="ARBA" id="ARBA00022692"/>
    </source>
</evidence>
<dbReference type="InParanoid" id="A0A6I9T3X8"/>
<dbReference type="GO" id="GO:0004672">
    <property type="term" value="F:protein kinase activity"/>
    <property type="evidence" value="ECO:0007669"/>
    <property type="project" value="InterPro"/>
</dbReference>
<evidence type="ECO:0000256" key="4">
    <source>
        <dbReference type="ARBA" id="ARBA00022737"/>
    </source>
</evidence>
<dbReference type="KEGG" id="sind:105162160"/>
<name>A0A6I9T3X8_SESIN</name>
<accession>A0A6I9T3X8</accession>
<organism evidence="8 9">
    <name type="scientific">Sesamum indicum</name>
    <name type="common">Oriental sesame</name>
    <name type="synonym">Sesamum orientale</name>
    <dbReference type="NCBI Taxonomy" id="4182"/>
    <lineage>
        <taxon>Eukaryota</taxon>
        <taxon>Viridiplantae</taxon>
        <taxon>Streptophyta</taxon>
        <taxon>Embryophyta</taxon>
        <taxon>Tracheophyta</taxon>
        <taxon>Spermatophyta</taxon>
        <taxon>Magnoliopsida</taxon>
        <taxon>eudicotyledons</taxon>
        <taxon>Gunneridae</taxon>
        <taxon>Pentapetalae</taxon>
        <taxon>asterids</taxon>
        <taxon>lamiids</taxon>
        <taxon>Lamiales</taxon>
        <taxon>Pedaliaceae</taxon>
        <taxon>Sesamum</taxon>
    </lineage>
</organism>
<keyword evidence="3" id="KW-0812">Transmembrane</keyword>
<dbReference type="PROSITE" id="PS50011">
    <property type="entry name" value="PROTEIN_KINASE_DOM"/>
    <property type="match status" value="1"/>
</dbReference>
<dbReference type="PANTHER" id="PTHR27008">
    <property type="entry name" value="OS04G0122200 PROTEIN"/>
    <property type="match status" value="1"/>
</dbReference>
<dbReference type="Proteomes" id="UP000504604">
    <property type="component" value="Linkage group LG5"/>
</dbReference>
<dbReference type="Gene3D" id="3.80.10.10">
    <property type="entry name" value="Ribonuclease Inhibitor"/>
    <property type="match status" value="1"/>
</dbReference>
<evidence type="ECO:0000256" key="5">
    <source>
        <dbReference type="ARBA" id="ARBA00022989"/>
    </source>
</evidence>
<proteinExistence type="predicted"/>